<accession>D0NAW4</accession>
<evidence type="ECO:0000313" key="2">
    <source>
        <dbReference type="Proteomes" id="UP000006643"/>
    </source>
</evidence>
<dbReference type="GeneID" id="9475234"/>
<dbReference type="Proteomes" id="UP000006643">
    <property type="component" value="Unassembled WGS sequence"/>
</dbReference>
<sequence length="40" mass="4317">MIAIPMRVDDEAEKGATKDFRLFGGPRALPATNDAPFSPI</sequence>
<keyword evidence="2" id="KW-1185">Reference proteome</keyword>
<protein>
    <submittedName>
        <fullName evidence="1">Uncharacterized protein</fullName>
    </submittedName>
</protein>
<dbReference type="InParanoid" id="D0NAW4"/>
<name>D0NAW4_PHYIT</name>
<evidence type="ECO:0000313" key="1">
    <source>
        <dbReference type="EMBL" id="EEY54972.1"/>
    </source>
</evidence>
<dbReference type="RefSeq" id="XP_002903917.1">
    <property type="nucleotide sequence ID" value="XM_002903871.1"/>
</dbReference>
<dbReference type="EMBL" id="DS028130">
    <property type="protein sequence ID" value="EEY54972.1"/>
    <property type="molecule type" value="Genomic_DNA"/>
</dbReference>
<gene>
    <name evidence="1" type="ORF">PITG_08551</name>
</gene>
<organism evidence="1 2">
    <name type="scientific">Phytophthora infestans (strain T30-4)</name>
    <name type="common">Potato late blight agent</name>
    <dbReference type="NCBI Taxonomy" id="403677"/>
    <lineage>
        <taxon>Eukaryota</taxon>
        <taxon>Sar</taxon>
        <taxon>Stramenopiles</taxon>
        <taxon>Oomycota</taxon>
        <taxon>Peronosporomycetes</taxon>
        <taxon>Peronosporales</taxon>
        <taxon>Peronosporaceae</taxon>
        <taxon>Phytophthora</taxon>
    </lineage>
</organism>
<reference evidence="2" key="1">
    <citation type="journal article" date="2009" name="Nature">
        <title>Genome sequence and analysis of the Irish potato famine pathogen Phytophthora infestans.</title>
        <authorList>
            <consortium name="The Broad Institute Genome Sequencing Platform"/>
            <person name="Haas B.J."/>
            <person name="Kamoun S."/>
            <person name="Zody M.C."/>
            <person name="Jiang R.H."/>
            <person name="Handsaker R.E."/>
            <person name="Cano L.M."/>
            <person name="Grabherr M."/>
            <person name="Kodira C.D."/>
            <person name="Raffaele S."/>
            <person name="Torto-Alalibo T."/>
            <person name="Bozkurt T.O."/>
            <person name="Ah-Fong A.M."/>
            <person name="Alvarado L."/>
            <person name="Anderson V.L."/>
            <person name="Armstrong M.R."/>
            <person name="Avrova A."/>
            <person name="Baxter L."/>
            <person name="Beynon J."/>
            <person name="Boevink P.C."/>
            <person name="Bollmann S.R."/>
            <person name="Bos J.I."/>
            <person name="Bulone V."/>
            <person name="Cai G."/>
            <person name="Cakir C."/>
            <person name="Carrington J.C."/>
            <person name="Chawner M."/>
            <person name="Conti L."/>
            <person name="Costanzo S."/>
            <person name="Ewan R."/>
            <person name="Fahlgren N."/>
            <person name="Fischbach M.A."/>
            <person name="Fugelstad J."/>
            <person name="Gilroy E.M."/>
            <person name="Gnerre S."/>
            <person name="Green P.J."/>
            <person name="Grenville-Briggs L.J."/>
            <person name="Griffith J."/>
            <person name="Grunwald N.J."/>
            <person name="Horn K."/>
            <person name="Horner N.R."/>
            <person name="Hu C.H."/>
            <person name="Huitema E."/>
            <person name="Jeong D.H."/>
            <person name="Jones A.M."/>
            <person name="Jones J.D."/>
            <person name="Jones R.W."/>
            <person name="Karlsson E.K."/>
            <person name="Kunjeti S.G."/>
            <person name="Lamour K."/>
            <person name="Liu Z."/>
            <person name="Ma L."/>
            <person name="Maclean D."/>
            <person name="Chibucos M.C."/>
            <person name="McDonald H."/>
            <person name="McWalters J."/>
            <person name="Meijer H.J."/>
            <person name="Morgan W."/>
            <person name="Morris P.F."/>
            <person name="Munro C.A."/>
            <person name="O'Neill K."/>
            <person name="Ospina-Giraldo M."/>
            <person name="Pinzon A."/>
            <person name="Pritchard L."/>
            <person name="Ramsahoye B."/>
            <person name="Ren Q."/>
            <person name="Restrepo S."/>
            <person name="Roy S."/>
            <person name="Sadanandom A."/>
            <person name="Savidor A."/>
            <person name="Schornack S."/>
            <person name="Schwartz D.C."/>
            <person name="Schumann U.D."/>
            <person name="Schwessinger B."/>
            <person name="Seyer L."/>
            <person name="Sharpe T."/>
            <person name="Silvar C."/>
            <person name="Song J."/>
            <person name="Studholme D.J."/>
            <person name="Sykes S."/>
            <person name="Thines M."/>
            <person name="van de Vondervoort P.J."/>
            <person name="Phuntumart V."/>
            <person name="Wawra S."/>
            <person name="Weide R."/>
            <person name="Win J."/>
            <person name="Young C."/>
            <person name="Zhou S."/>
            <person name="Fry W."/>
            <person name="Meyers B.C."/>
            <person name="van West P."/>
            <person name="Ristaino J."/>
            <person name="Govers F."/>
            <person name="Birch P.R."/>
            <person name="Whisson S.C."/>
            <person name="Judelson H.S."/>
            <person name="Nusbaum C."/>
        </authorList>
    </citation>
    <scope>NUCLEOTIDE SEQUENCE [LARGE SCALE GENOMIC DNA]</scope>
    <source>
        <strain evidence="2">T30-4</strain>
    </source>
</reference>
<dbReference type="KEGG" id="pif:PITG_08551"/>
<dbReference type="AlphaFoldDB" id="D0NAW4"/>
<dbReference type="HOGENOM" id="CLU_3300523_0_0_1"/>
<proteinExistence type="predicted"/>
<dbReference type="VEuPathDB" id="FungiDB:PITG_08551"/>